<feature type="transmembrane region" description="Helical" evidence="6">
    <location>
        <begin position="46"/>
        <end position="66"/>
    </location>
</feature>
<dbReference type="GO" id="GO:0005789">
    <property type="term" value="C:endoplasmic reticulum membrane"/>
    <property type="evidence" value="ECO:0007669"/>
    <property type="project" value="UniProtKB-SubCell"/>
</dbReference>
<dbReference type="EMBL" id="LR999451">
    <property type="protein sequence ID" value="CAE5956651.1"/>
    <property type="molecule type" value="Genomic_DNA"/>
</dbReference>
<evidence type="ECO:0000256" key="7">
    <source>
        <dbReference type="SAM" id="MobiDB-lite"/>
    </source>
</evidence>
<proteinExistence type="inferred from homology"/>
<gene>
    <name evidence="8" type="ORF">AARE701A_LOCUS412</name>
</gene>
<feature type="region of interest" description="Disordered" evidence="7">
    <location>
        <begin position="86"/>
        <end position="106"/>
    </location>
</feature>
<keyword evidence="3 6" id="KW-1133">Transmembrane helix</keyword>
<protein>
    <recommendedName>
        <fullName evidence="6">Vacuolar ATPase assembly integral membrane protein VMA21 homolog</fullName>
    </recommendedName>
</protein>
<comment type="function">
    <text evidence="6">Required for the assembly of the V0 complex of the vacuolar ATPase (V-ATPase) in the endoplasmic reticulum.</text>
</comment>
<dbReference type="GO" id="GO:0070072">
    <property type="term" value="P:vacuolar proton-transporting V-type ATPase complex assembly"/>
    <property type="evidence" value="ECO:0007669"/>
    <property type="project" value="UniProtKB-UniRule"/>
</dbReference>
<name>A0A8S1ZE12_ARAAE</name>
<comment type="similarity">
    <text evidence="6">Belongs to the VMA21 family.</text>
</comment>
<feature type="compositionally biased region" description="Polar residues" evidence="7">
    <location>
        <begin position="88"/>
        <end position="99"/>
    </location>
</feature>
<sequence>MAGVMHKFLIASMFMWILPVAILYGFNHNLLPGSTTLSPHSLTLLSGFLAVVSVNIVIVFYICMALKEPADKHKPDAAFLAEAKDSVSKLTKGTTSSDNHALKKQE</sequence>
<evidence type="ECO:0000256" key="3">
    <source>
        <dbReference type="ARBA" id="ARBA00022989"/>
    </source>
</evidence>
<evidence type="ECO:0000256" key="4">
    <source>
        <dbReference type="ARBA" id="ARBA00023136"/>
    </source>
</evidence>
<dbReference type="Proteomes" id="UP000682877">
    <property type="component" value="Chromosome 1"/>
</dbReference>
<keyword evidence="9" id="KW-1185">Reference proteome</keyword>
<keyword evidence="4 6" id="KW-0472">Membrane</keyword>
<dbReference type="InterPro" id="IPR019013">
    <property type="entry name" value="Vma21"/>
</dbReference>
<dbReference type="GO" id="GO:0033116">
    <property type="term" value="C:endoplasmic reticulum-Golgi intermediate compartment membrane"/>
    <property type="evidence" value="ECO:0007669"/>
    <property type="project" value="UniProtKB-SubCell"/>
</dbReference>
<evidence type="ECO:0000313" key="8">
    <source>
        <dbReference type="EMBL" id="CAE5956651.1"/>
    </source>
</evidence>
<evidence type="ECO:0000256" key="1">
    <source>
        <dbReference type="ARBA" id="ARBA00022692"/>
    </source>
</evidence>
<dbReference type="AlphaFoldDB" id="A0A8S1ZE12"/>
<keyword evidence="2 6" id="KW-0256">Endoplasmic reticulum</keyword>
<reference evidence="8" key="1">
    <citation type="submission" date="2021-01" db="EMBL/GenBank/DDBJ databases">
        <authorList>
            <person name="Bezrukov I."/>
        </authorList>
    </citation>
    <scope>NUCLEOTIDE SEQUENCE</scope>
</reference>
<dbReference type="PANTHER" id="PTHR31792">
    <property type="entry name" value="VACUOLAR ATPASE ASSEMBLY INTEGRAL MEMBRANE PROTEIN VMA21"/>
    <property type="match status" value="1"/>
</dbReference>
<dbReference type="PANTHER" id="PTHR31792:SF3">
    <property type="entry name" value="VACUOLAR ATPASE ASSEMBLY INTEGRAL MEMBRANE PROTEIN VMA21"/>
    <property type="match status" value="1"/>
</dbReference>
<dbReference type="GO" id="GO:0012507">
    <property type="term" value="C:ER to Golgi transport vesicle membrane"/>
    <property type="evidence" value="ECO:0007669"/>
    <property type="project" value="UniProtKB-SubCell"/>
</dbReference>
<dbReference type="Pfam" id="PF09446">
    <property type="entry name" value="VMA21"/>
    <property type="match status" value="1"/>
</dbReference>
<organism evidence="8 9">
    <name type="scientific">Arabidopsis arenosa</name>
    <name type="common">Sand rock-cress</name>
    <name type="synonym">Cardaminopsis arenosa</name>
    <dbReference type="NCBI Taxonomy" id="38785"/>
    <lineage>
        <taxon>Eukaryota</taxon>
        <taxon>Viridiplantae</taxon>
        <taxon>Streptophyta</taxon>
        <taxon>Embryophyta</taxon>
        <taxon>Tracheophyta</taxon>
        <taxon>Spermatophyta</taxon>
        <taxon>Magnoliopsida</taxon>
        <taxon>eudicotyledons</taxon>
        <taxon>Gunneridae</taxon>
        <taxon>Pentapetalae</taxon>
        <taxon>rosids</taxon>
        <taxon>malvids</taxon>
        <taxon>Brassicales</taxon>
        <taxon>Brassicaceae</taxon>
        <taxon>Camelineae</taxon>
        <taxon>Arabidopsis</taxon>
    </lineage>
</organism>
<keyword evidence="1 6" id="KW-0812">Transmembrane</keyword>
<feature type="transmembrane region" description="Helical" evidence="6">
    <location>
        <begin position="7"/>
        <end position="26"/>
    </location>
</feature>
<dbReference type="HAMAP" id="MF_03058">
    <property type="entry name" value="VMA21"/>
    <property type="match status" value="1"/>
</dbReference>
<accession>A0A8S1ZE12</accession>
<evidence type="ECO:0000313" key="9">
    <source>
        <dbReference type="Proteomes" id="UP000682877"/>
    </source>
</evidence>
<evidence type="ECO:0000256" key="5">
    <source>
        <dbReference type="ARBA" id="ARBA00023329"/>
    </source>
</evidence>
<keyword evidence="5 6" id="KW-0968">Cytoplasmic vesicle</keyword>
<evidence type="ECO:0000256" key="2">
    <source>
        <dbReference type="ARBA" id="ARBA00022824"/>
    </source>
</evidence>
<evidence type="ECO:0000256" key="6">
    <source>
        <dbReference type="HAMAP-Rule" id="MF_03058"/>
    </source>
</evidence>
<comment type="subcellular location">
    <subcellularLocation>
        <location evidence="6">Endoplasmic reticulum membrane</location>
        <topology evidence="6">Multi-pass membrane protein</topology>
    </subcellularLocation>
    <subcellularLocation>
        <location evidence="6">Endoplasmic reticulum-Golgi intermediate compartment membrane</location>
        <topology evidence="6">Multi-pass membrane protein</topology>
    </subcellularLocation>
    <subcellularLocation>
        <location evidence="6">Cytoplasmic vesicle</location>
        <location evidence="6">COPII-coated vesicle membrane</location>
        <topology evidence="6">Multi-pass membrane protein</topology>
    </subcellularLocation>
</comment>